<gene>
    <name evidence="2" type="ORF">FHR20_000908</name>
</gene>
<keyword evidence="1" id="KW-0472">Membrane</keyword>
<dbReference type="NCBIfam" id="TIGR04222">
    <property type="entry name" value="near_uncomplex"/>
    <property type="match status" value="1"/>
</dbReference>
<accession>A0A7X5UYI3</accession>
<name>A0A7X5UYI3_9SPHN</name>
<dbReference type="AlphaFoldDB" id="A0A7X5UYI3"/>
<reference evidence="2 3" key="1">
    <citation type="submission" date="2020-03" db="EMBL/GenBank/DDBJ databases">
        <title>Genomic Encyclopedia of Type Strains, Phase IV (KMG-IV): sequencing the most valuable type-strain genomes for metagenomic binning, comparative biology and taxonomic classification.</title>
        <authorList>
            <person name="Goeker M."/>
        </authorList>
    </citation>
    <scope>NUCLEOTIDE SEQUENCE [LARGE SCALE GENOMIC DNA]</scope>
    <source>
        <strain evidence="2 3">DSM 4733</strain>
    </source>
</reference>
<organism evidence="2 3">
    <name type="scientific">Sphingomonas leidyi</name>
    <dbReference type="NCBI Taxonomy" id="68569"/>
    <lineage>
        <taxon>Bacteria</taxon>
        <taxon>Pseudomonadati</taxon>
        <taxon>Pseudomonadota</taxon>
        <taxon>Alphaproteobacteria</taxon>
        <taxon>Sphingomonadales</taxon>
        <taxon>Sphingomonadaceae</taxon>
        <taxon>Sphingomonas</taxon>
    </lineage>
</organism>
<comment type="caution">
    <text evidence="2">The sequence shown here is derived from an EMBL/GenBank/DDBJ whole genome shotgun (WGS) entry which is preliminary data.</text>
</comment>
<keyword evidence="3" id="KW-1185">Reference proteome</keyword>
<feature type="transmembrane region" description="Helical" evidence="1">
    <location>
        <begin position="167"/>
        <end position="188"/>
    </location>
</feature>
<feature type="transmembrane region" description="Helical" evidence="1">
    <location>
        <begin position="12"/>
        <end position="35"/>
    </location>
</feature>
<dbReference type="InterPro" id="IPR026467">
    <property type="entry name" value="Ser/Gly_Cys_C_dom"/>
</dbReference>
<proteinExistence type="predicted"/>
<dbReference type="RefSeq" id="WP_167298399.1">
    <property type="nucleotide sequence ID" value="NZ_JAASQV010000001.1"/>
</dbReference>
<evidence type="ECO:0000256" key="1">
    <source>
        <dbReference type="SAM" id="Phobius"/>
    </source>
</evidence>
<protein>
    <submittedName>
        <fullName evidence="2">Uncharacterized protein (TIGR04222 family)</fullName>
    </submittedName>
</protein>
<sequence length="275" mass="28611">MSLGPFDLTGGPFLILYGGLLILTIIAGFTIPRWLRPEGRTPRRIDTEDLAWLAGGGTRLAETVAARLLATRQLAMAGKNKFTPSQLGGGTPVERSVLALPDGASWDRVAGAVGRHGERLRERLIDAGLLMDGWNALQMRFFQTLPYVLLLGFGYAKLLIGEAREKPVGYLTALLVVTGILALIRFAALDRRTRAGQEALAEARARSERLRRAPAGGETDLAVALFGTVVLVGSDWGGFHQMRATSSGSDGGSGGSGCGSGGGGCGGGGCGGCGS</sequence>
<keyword evidence="1" id="KW-1133">Transmembrane helix</keyword>
<evidence type="ECO:0000313" key="3">
    <source>
        <dbReference type="Proteomes" id="UP000564677"/>
    </source>
</evidence>
<keyword evidence="1" id="KW-0812">Transmembrane</keyword>
<dbReference type="Proteomes" id="UP000564677">
    <property type="component" value="Unassembled WGS sequence"/>
</dbReference>
<feature type="transmembrane region" description="Helical" evidence="1">
    <location>
        <begin position="141"/>
        <end position="161"/>
    </location>
</feature>
<evidence type="ECO:0000313" key="2">
    <source>
        <dbReference type="EMBL" id="NIJ63977.1"/>
    </source>
</evidence>
<dbReference type="EMBL" id="JAASQV010000001">
    <property type="protein sequence ID" value="NIJ63977.1"/>
    <property type="molecule type" value="Genomic_DNA"/>
</dbReference>